<dbReference type="CDD" id="cd03498">
    <property type="entry name" value="SQR_TypeB_2_TM"/>
    <property type="match status" value="1"/>
</dbReference>
<feature type="transmembrane region" description="Helical" evidence="1">
    <location>
        <begin position="29"/>
        <end position="54"/>
    </location>
</feature>
<keyword evidence="1" id="KW-1133">Transmembrane helix</keyword>
<reference evidence="2" key="1">
    <citation type="journal article" date="2020" name="mSystems">
        <title>Genome- and Community-Level Interaction Insights into Carbon Utilization and Element Cycling Functions of Hydrothermarchaeota in Hydrothermal Sediment.</title>
        <authorList>
            <person name="Zhou Z."/>
            <person name="Liu Y."/>
            <person name="Xu W."/>
            <person name="Pan J."/>
            <person name="Luo Z.H."/>
            <person name="Li M."/>
        </authorList>
    </citation>
    <scope>NUCLEOTIDE SEQUENCE [LARGE SCALE GENOMIC DNA]</scope>
    <source>
        <strain evidence="2">SpSt-855</strain>
    </source>
</reference>
<feature type="transmembrane region" description="Helical" evidence="1">
    <location>
        <begin position="120"/>
        <end position="144"/>
    </location>
</feature>
<feature type="transmembrane region" description="Helical" evidence="1">
    <location>
        <begin position="164"/>
        <end position="183"/>
    </location>
</feature>
<proteinExistence type="predicted"/>
<feature type="transmembrane region" description="Helical" evidence="1">
    <location>
        <begin position="209"/>
        <end position="233"/>
    </location>
</feature>
<dbReference type="NCBIfam" id="TIGR02046">
    <property type="entry name" value="sdhC_b558_fam"/>
    <property type="match status" value="1"/>
</dbReference>
<comment type="caution">
    <text evidence="2">The sequence shown here is derived from an EMBL/GenBank/DDBJ whole genome shotgun (WGS) entry which is preliminary data.</text>
</comment>
<gene>
    <name evidence="2" type="ORF">ENW50_13340</name>
</gene>
<feature type="transmembrane region" description="Helical" evidence="1">
    <location>
        <begin position="74"/>
        <end position="95"/>
    </location>
</feature>
<sequence>MENSMSTSAVSVTPTKAPGFWRSTNGKKIVMAVTGVILILFVVGHLLGNLLIYAGPARYNAYAAFLHFDDTLLWIIRSVLIVSVVLHIVAAAQLWSRNKKARPAGYAQKKATTSSYASRTMYWSGPIVLAFIIFHLLEFTAGYIHPGSEFIRGQVYHNVVAGFSVWWISAWYIFSLCLLGLHLRHGLWSMLQSFGLPHTKAREAALKRLALWIAVILMAGYISIPISVLTGLIK</sequence>
<dbReference type="InterPro" id="IPR011138">
    <property type="entry name" value="Cytochrome_b-558"/>
</dbReference>
<dbReference type="SUPFAM" id="SSF81343">
    <property type="entry name" value="Fumarate reductase respiratory complex transmembrane subunits"/>
    <property type="match status" value="1"/>
</dbReference>
<organism evidence="2">
    <name type="scientific">Acidobacterium capsulatum</name>
    <dbReference type="NCBI Taxonomy" id="33075"/>
    <lineage>
        <taxon>Bacteria</taxon>
        <taxon>Pseudomonadati</taxon>
        <taxon>Acidobacteriota</taxon>
        <taxon>Terriglobia</taxon>
        <taxon>Terriglobales</taxon>
        <taxon>Acidobacteriaceae</taxon>
        <taxon>Acidobacterium</taxon>
    </lineage>
</organism>
<dbReference type="AlphaFoldDB" id="A0A7V4XV16"/>
<name>A0A7V4XV16_9BACT</name>
<protein>
    <submittedName>
        <fullName evidence="2">Succinate dehydrogenase cytochrome b subunit</fullName>
    </submittedName>
</protein>
<keyword evidence="1" id="KW-0472">Membrane</keyword>
<dbReference type="EMBL" id="DTKL01000081">
    <property type="protein sequence ID" value="HGY95651.1"/>
    <property type="molecule type" value="Genomic_DNA"/>
</dbReference>
<evidence type="ECO:0000313" key="2">
    <source>
        <dbReference type="EMBL" id="HGY95651.1"/>
    </source>
</evidence>
<dbReference type="GO" id="GO:0016020">
    <property type="term" value="C:membrane"/>
    <property type="evidence" value="ECO:0007669"/>
    <property type="project" value="InterPro"/>
</dbReference>
<evidence type="ECO:0000256" key="1">
    <source>
        <dbReference type="SAM" id="Phobius"/>
    </source>
</evidence>
<dbReference type="InterPro" id="IPR034804">
    <property type="entry name" value="SQR/QFR_C/D"/>
</dbReference>
<accession>A0A7V4XV16</accession>
<keyword evidence="1" id="KW-0812">Transmembrane</keyword>
<dbReference type="Gene3D" id="1.20.1300.10">
    <property type="entry name" value="Fumarate reductase/succinate dehydrogenase, transmembrane subunit"/>
    <property type="match status" value="1"/>
</dbReference>